<dbReference type="AlphaFoldDB" id="A0ABC9E2D8"/>
<comment type="catalytic activity">
    <reaction evidence="10">
        <text>L-threonyl-[protein] + ATP = O-phospho-L-threonyl-[protein] + ADP + H(+)</text>
        <dbReference type="Rhea" id="RHEA:46608"/>
        <dbReference type="Rhea" id="RHEA-COMP:11060"/>
        <dbReference type="Rhea" id="RHEA-COMP:11605"/>
        <dbReference type="ChEBI" id="CHEBI:15378"/>
        <dbReference type="ChEBI" id="CHEBI:30013"/>
        <dbReference type="ChEBI" id="CHEBI:30616"/>
        <dbReference type="ChEBI" id="CHEBI:61977"/>
        <dbReference type="ChEBI" id="CHEBI:456216"/>
        <dbReference type="EC" id="2.7.11.1"/>
    </reaction>
</comment>
<evidence type="ECO:0000256" key="2">
    <source>
        <dbReference type="ARBA" id="ARBA00006234"/>
    </source>
</evidence>
<evidence type="ECO:0000259" key="16">
    <source>
        <dbReference type="PROSITE" id="PS50816"/>
    </source>
</evidence>
<reference evidence="18" key="1">
    <citation type="submission" date="2024-06" db="EMBL/GenBank/DDBJ databases">
        <authorList>
            <person name="Ryan C."/>
        </authorList>
    </citation>
    <scope>NUCLEOTIDE SEQUENCE [LARGE SCALE GENOMIC DNA]</scope>
</reference>
<dbReference type="Gene3D" id="1.10.510.10">
    <property type="entry name" value="Transferase(Phosphotransferase) domain 1"/>
    <property type="match status" value="1"/>
</dbReference>
<evidence type="ECO:0000259" key="14">
    <source>
        <dbReference type="PROSITE" id="PS50011"/>
    </source>
</evidence>
<evidence type="ECO:0000256" key="10">
    <source>
        <dbReference type="ARBA" id="ARBA00047899"/>
    </source>
</evidence>
<dbReference type="InterPro" id="IPR000719">
    <property type="entry name" value="Prot_kinase_dom"/>
</dbReference>
<evidence type="ECO:0000256" key="12">
    <source>
        <dbReference type="PROSITE-ProRule" id="PRU00047"/>
    </source>
</evidence>
<dbReference type="InterPro" id="IPR001878">
    <property type="entry name" value="Znf_CCHC"/>
</dbReference>
<keyword evidence="5" id="KW-0808">Transferase</keyword>
<feature type="compositionally biased region" description="Basic and acidic residues" evidence="13">
    <location>
        <begin position="1"/>
        <end position="17"/>
    </location>
</feature>
<evidence type="ECO:0000256" key="1">
    <source>
        <dbReference type="ARBA" id="ARBA00001936"/>
    </source>
</evidence>
<dbReference type="InterPro" id="IPR054722">
    <property type="entry name" value="PolX-like_BBD"/>
</dbReference>
<evidence type="ECO:0000256" key="3">
    <source>
        <dbReference type="ARBA" id="ARBA00012513"/>
    </source>
</evidence>
<dbReference type="SMART" id="SM00220">
    <property type="entry name" value="S_TKc"/>
    <property type="match status" value="1"/>
</dbReference>
<keyword evidence="8" id="KW-0067">ATP-binding</keyword>
<comment type="cofactor">
    <cofactor evidence="1">
        <name>Mn(2+)</name>
        <dbReference type="ChEBI" id="CHEBI:29035"/>
    </cofactor>
</comment>
<dbReference type="Pfam" id="PF22936">
    <property type="entry name" value="Pol_BBD"/>
    <property type="match status" value="1"/>
</dbReference>
<dbReference type="SUPFAM" id="SSF56112">
    <property type="entry name" value="Protein kinase-like (PK-like)"/>
    <property type="match status" value="1"/>
</dbReference>
<dbReference type="PANTHER" id="PTHR43895">
    <property type="entry name" value="CALCIUM/CALMODULIN-DEPENDENT PROTEIN KINASE KINASE-RELATED"/>
    <property type="match status" value="1"/>
</dbReference>
<proteinExistence type="inferred from homology"/>
<dbReference type="Proteomes" id="UP001497457">
    <property type="component" value="Chromosome 35b"/>
</dbReference>
<evidence type="ECO:0000259" key="15">
    <source>
        <dbReference type="PROSITE" id="PS50158"/>
    </source>
</evidence>
<evidence type="ECO:0000256" key="13">
    <source>
        <dbReference type="SAM" id="MobiDB-lite"/>
    </source>
</evidence>
<keyword evidence="12" id="KW-0862">Zinc</keyword>
<evidence type="ECO:0000256" key="6">
    <source>
        <dbReference type="ARBA" id="ARBA00022741"/>
    </source>
</evidence>
<protein>
    <recommendedName>
        <fullName evidence="3">non-specific serine/threonine protein kinase</fullName>
        <ecNumber evidence="3">2.7.11.1</ecNumber>
    </recommendedName>
</protein>
<dbReference type="PROSITE" id="PS50011">
    <property type="entry name" value="PROTEIN_KINASE_DOM"/>
    <property type="match status" value="1"/>
</dbReference>
<evidence type="ECO:0000256" key="4">
    <source>
        <dbReference type="ARBA" id="ARBA00022527"/>
    </source>
</evidence>
<dbReference type="InterPro" id="IPR036875">
    <property type="entry name" value="Znf_CCHC_sf"/>
</dbReference>
<dbReference type="Pfam" id="PF00098">
    <property type="entry name" value="zf-CCHC"/>
    <property type="match status" value="1"/>
</dbReference>
<feature type="domain" description="NAF" evidence="16">
    <location>
        <begin position="818"/>
        <end position="842"/>
    </location>
</feature>
<evidence type="ECO:0000313" key="18">
    <source>
        <dbReference type="Proteomes" id="UP001497457"/>
    </source>
</evidence>
<gene>
    <name evidence="17" type="ORF">URODEC1_LOCUS90533</name>
</gene>
<accession>A0ABC9E2D8</accession>
<dbReference type="GO" id="GO:0004674">
    <property type="term" value="F:protein serine/threonine kinase activity"/>
    <property type="evidence" value="ECO:0007669"/>
    <property type="project" value="UniProtKB-KW"/>
</dbReference>
<dbReference type="PROSITE" id="PS50158">
    <property type="entry name" value="ZF_CCHC"/>
    <property type="match status" value="1"/>
</dbReference>
<evidence type="ECO:0000313" key="17">
    <source>
        <dbReference type="EMBL" id="CAL5048595.1"/>
    </source>
</evidence>
<dbReference type="SMART" id="SM00343">
    <property type="entry name" value="ZnF_C2HC"/>
    <property type="match status" value="1"/>
</dbReference>
<evidence type="ECO:0000256" key="8">
    <source>
        <dbReference type="ARBA" id="ARBA00022840"/>
    </source>
</evidence>
<dbReference type="GO" id="GO:0005524">
    <property type="term" value="F:ATP binding"/>
    <property type="evidence" value="ECO:0007669"/>
    <property type="project" value="UniProtKB-KW"/>
</dbReference>
<dbReference type="Gene3D" id="4.10.60.10">
    <property type="entry name" value="Zinc finger, CCHC-type"/>
    <property type="match status" value="1"/>
</dbReference>
<dbReference type="CDD" id="cd12195">
    <property type="entry name" value="CIPK_C"/>
    <property type="match status" value="1"/>
</dbReference>
<dbReference type="PROSITE" id="PS00108">
    <property type="entry name" value="PROTEIN_KINASE_ST"/>
    <property type="match status" value="1"/>
</dbReference>
<dbReference type="InterPro" id="IPR004041">
    <property type="entry name" value="NAF_dom"/>
</dbReference>
<feature type="domain" description="CCHC-type" evidence="15">
    <location>
        <begin position="292"/>
        <end position="307"/>
    </location>
</feature>
<feature type="compositionally biased region" description="Gly residues" evidence="13">
    <location>
        <begin position="320"/>
        <end position="350"/>
    </location>
</feature>
<keyword evidence="4" id="KW-0723">Serine/threonine-protein kinase</keyword>
<dbReference type="PROSITE" id="PS50816">
    <property type="entry name" value="NAF"/>
    <property type="match status" value="1"/>
</dbReference>
<feature type="region of interest" description="Disordered" evidence="13">
    <location>
        <begin position="304"/>
        <end position="369"/>
    </location>
</feature>
<feature type="compositionally biased region" description="Low complexity" evidence="13">
    <location>
        <begin position="18"/>
        <end position="31"/>
    </location>
</feature>
<dbReference type="EC" id="2.7.11.1" evidence="3"/>
<dbReference type="EMBL" id="OZ075145">
    <property type="protein sequence ID" value="CAL5048595.1"/>
    <property type="molecule type" value="Genomic_DNA"/>
</dbReference>
<comment type="catalytic activity">
    <reaction evidence="11">
        <text>L-seryl-[protein] + ATP = O-phospho-L-seryl-[protein] + ADP + H(+)</text>
        <dbReference type="Rhea" id="RHEA:17989"/>
        <dbReference type="Rhea" id="RHEA-COMP:9863"/>
        <dbReference type="Rhea" id="RHEA-COMP:11604"/>
        <dbReference type="ChEBI" id="CHEBI:15378"/>
        <dbReference type="ChEBI" id="CHEBI:29999"/>
        <dbReference type="ChEBI" id="CHEBI:30616"/>
        <dbReference type="ChEBI" id="CHEBI:83421"/>
        <dbReference type="ChEBI" id="CHEBI:456216"/>
        <dbReference type="EC" id="2.7.11.1"/>
    </reaction>
</comment>
<dbReference type="InterPro" id="IPR018451">
    <property type="entry name" value="NAF/FISL_domain"/>
</dbReference>
<organism evidence="17 18">
    <name type="scientific">Urochloa decumbens</name>
    <dbReference type="NCBI Taxonomy" id="240449"/>
    <lineage>
        <taxon>Eukaryota</taxon>
        <taxon>Viridiplantae</taxon>
        <taxon>Streptophyta</taxon>
        <taxon>Embryophyta</taxon>
        <taxon>Tracheophyta</taxon>
        <taxon>Spermatophyta</taxon>
        <taxon>Magnoliopsida</taxon>
        <taxon>Liliopsida</taxon>
        <taxon>Poales</taxon>
        <taxon>Poaceae</taxon>
        <taxon>PACMAD clade</taxon>
        <taxon>Panicoideae</taxon>
        <taxon>Panicodae</taxon>
        <taxon>Paniceae</taxon>
        <taxon>Melinidinae</taxon>
        <taxon>Urochloa</taxon>
    </lineage>
</organism>
<dbReference type="SUPFAM" id="SSF57756">
    <property type="entry name" value="Retrovirus zinc finger-like domains"/>
    <property type="match status" value="1"/>
</dbReference>
<dbReference type="Pfam" id="PF00069">
    <property type="entry name" value="Pkinase"/>
    <property type="match status" value="1"/>
</dbReference>
<evidence type="ECO:0000256" key="5">
    <source>
        <dbReference type="ARBA" id="ARBA00022679"/>
    </source>
</evidence>
<keyword evidence="6" id="KW-0547">Nucleotide-binding</keyword>
<keyword evidence="9" id="KW-0464">Manganese</keyword>
<evidence type="ECO:0000256" key="7">
    <source>
        <dbReference type="ARBA" id="ARBA00022777"/>
    </source>
</evidence>
<evidence type="ECO:0000256" key="11">
    <source>
        <dbReference type="ARBA" id="ARBA00048679"/>
    </source>
</evidence>
<keyword evidence="12" id="KW-0863">Zinc-finger</keyword>
<dbReference type="GO" id="GO:0008270">
    <property type="term" value="F:zinc ion binding"/>
    <property type="evidence" value="ECO:0007669"/>
    <property type="project" value="UniProtKB-KW"/>
</dbReference>
<evidence type="ECO:0000256" key="9">
    <source>
        <dbReference type="ARBA" id="ARBA00023211"/>
    </source>
</evidence>
<dbReference type="InterPro" id="IPR008271">
    <property type="entry name" value="Ser/Thr_kinase_AS"/>
</dbReference>
<reference evidence="17 18" key="2">
    <citation type="submission" date="2024-10" db="EMBL/GenBank/DDBJ databases">
        <authorList>
            <person name="Ryan C."/>
        </authorList>
    </citation>
    <scope>NUCLEOTIDE SEQUENCE [LARGE SCALE GENOMIC DNA]</scope>
</reference>
<dbReference type="FunFam" id="3.30.310.80:FF:000002">
    <property type="entry name" value="Non-specific serine/threonine protein kinase"/>
    <property type="match status" value="1"/>
</dbReference>
<comment type="similarity">
    <text evidence="2">Belongs to the protein kinase superfamily. CAMK Ser/Thr protein kinase family. SNF1 subfamily.</text>
</comment>
<feature type="domain" description="Protein kinase" evidence="14">
    <location>
        <begin position="519"/>
        <end position="777"/>
    </location>
</feature>
<feature type="region of interest" description="Disordered" evidence="13">
    <location>
        <begin position="1"/>
        <end position="36"/>
    </location>
</feature>
<keyword evidence="18" id="KW-1185">Reference proteome</keyword>
<dbReference type="InterPro" id="IPR011009">
    <property type="entry name" value="Kinase-like_dom_sf"/>
</dbReference>
<dbReference type="PANTHER" id="PTHR43895:SF32">
    <property type="entry name" value="SERINE_THREONINE-PROTEIN KINASE CHK1"/>
    <property type="match status" value="1"/>
</dbReference>
<sequence>MSPEELEAKRKADEEAAKASTGKSSSGSGEDSFTKSEMRNEMRSMFMEFMQMGLGTGLSPKTGVGASDLKLELMPNDVKLEGSKNYLSWARRVDVLLGAKGVEHYLQESCVEPVDKLSTEWRVWHTTNSTVVGWLMASMSPSIAKMVESMRSAARIWKTLSNMYSGKGNVMMMMEIQGKADAVKQEGRTIEEYASEIKYLWGELDHYAPLQMETPNDAQAVQKWVEDRRVTQFLKGLNSEFEQRRAAICHQDSLPSLEDAISAMVQEEIRLRVMGSSNPARSAYTIADDRDCYNCGKKGHLSYDCPQPRNYNGGHSSTRGGRGGRSGRGSYGGTRGGRAGGRGRGRGGGTRANAAMTEEAPSITLTGEQAMEWEQWRKGKTTESSPSTSQGPVAAALPHFGNFANYAHAGKGTQAQALASYQPHLNWIIDSGASRHVTGSINNFASYTPYHHLEKIQTADGTFQPIRGVGSVECTPHITLPSVLHVPSFPVNLLSISSIIDQFKCTALFDEDSCIFQEKRTGKRIGTGIRRNGLWYISQEDAALAVHEGVEEDILLHHRRLGHPSFESIKREISIMKIVRHPSIVRLNEVLAGKTKIYIILELVTGGELFDKIARHGKLCENEARKYFQQLIDAINYCHSKGVYHRDLKPENLLLDARGNLKVSDFGLSTLSQNGVGLLHTTCGTPNYVAPEVLGSNGYDGSAADVWSCGVILYVLMAGYLPFEENDLPSLYGKITAAQYSCPYWFSPGVNSLIQRILDPNPRTRITIEEIRADPWFKKNYVAIRRGEDESVSLDDVQAVFDNIEDKYVSEEVTHKDGGPLMMNAFEMITLSQGLDLSSLFDRQQEFVKRQTRFVSRKPAKTVVATIEVVAGSMGLKVHSQNYKLRLEGTSSNRMSQFAVVLEVFEVAPSLFMVDVRKVAGDTLEYHRFYKNLCNKLDTVIWRPVEVSAKSTLLRTTTC</sequence>
<keyword evidence="12" id="KW-0479">Metal-binding</keyword>
<dbReference type="Pfam" id="PF03822">
    <property type="entry name" value="NAF"/>
    <property type="match status" value="1"/>
</dbReference>
<keyword evidence="7" id="KW-0418">Kinase</keyword>
<name>A0ABC9E2D8_9POAL</name>
<dbReference type="Pfam" id="PF14223">
    <property type="entry name" value="Retrotran_gag_2"/>
    <property type="match status" value="1"/>
</dbReference>
<dbReference type="Gene3D" id="3.30.310.80">
    <property type="entry name" value="Kinase associated domain 1, KA1"/>
    <property type="match status" value="1"/>
</dbReference>
<dbReference type="FunFam" id="1.10.510.10:FF:000279">
    <property type="entry name" value="Non-specific serine/threonine protein kinase"/>
    <property type="match status" value="1"/>
</dbReference>